<evidence type="ECO:0000256" key="1">
    <source>
        <dbReference type="ARBA" id="ARBA00000798"/>
    </source>
</evidence>
<dbReference type="InterPro" id="IPR025202">
    <property type="entry name" value="PLD-like_dom"/>
</dbReference>
<dbReference type="InterPro" id="IPR051406">
    <property type="entry name" value="PLD_domain"/>
</dbReference>
<dbReference type="EC" id="3.1.4.4" evidence="3"/>
<dbReference type="Gene3D" id="3.30.870.10">
    <property type="entry name" value="Endonuclease Chain A"/>
    <property type="match status" value="1"/>
</dbReference>
<evidence type="ECO:0000256" key="5">
    <source>
        <dbReference type="ARBA" id="ARBA00022963"/>
    </source>
</evidence>
<keyword evidence="7" id="KW-0472">Membrane</keyword>
<name>A0ABX0NI65_9BURK</name>
<dbReference type="EMBL" id="WHJG01000032">
    <property type="protein sequence ID" value="NHZ82388.1"/>
    <property type="molecule type" value="Genomic_DNA"/>
</dbReference>
<evidence type="ECO:0000256" key="7">
    <source>
        <dbReference type="SAM" id="Phobius"/>
    </source>
</evidence>
<dbReference type="Proteomes" id="UP000621455">
    <property type="component" value="Unassembled WGS sequence"/>
</dbReference>
<evidence type="ECO:0000313" key="9">
    <source>
        <dbReference type="EMBL" id="NHZ82388.1"/>
    </source>
</evidence>
<feature type="domain" description="Phospholipase D-like" evidence="8">
    <location>
        <begin position="142"/>
        <end position="275"/>
    </location>
</feature>
<evidence type="ECO:0000256" key="3">
    <source>
        <dbReference type="ARBA" id="ARBA00012027"/>
    </source>
</evidence>
<organism evidence="9 10">
    <name type="scientific">Massilia frigida</name>
    <dbReference type="NCBI Taxonomy" id="2609281"/>
    <lineage>
        <taxon>Bacteria</taxon>
        <taxon>Pseudomonadati</taxon>
        <taxon>Pseudomonadota</taxon>
        <taxon>Betaproteobacteria</taxon>
        <taxon>Burkholderiales</taxon>
        <taxon>Oxalobacteraceae</taxon>
        <taxon>Telluria group</taxon>
        <taxon>Massilia</taxon>
    </lineage>
</organism>
<dbReference type="PANTHER" id="PTHR43856:SF1">
    <property type="entry name" value="MITOCHONDRIAL CARDIOLIPIN HYDROLASE"/>
    <property type="match status" value="1"/>
</dbReference>
<proteinExistence type="inferred from homology"/>
<keyword evidence="4" id="KW-0378">Hydrolase</keyword>
<evidence type="ECO:0000313" key="10">
    <source>
        <dbReference type="Proteomes" id="UP000621455"/>
    </source>
</evidence>
<dbReference type="Pfam" id="PF13091">
    <property type="entry name" value="PLDc_2"/>
    <property type="match status" value="1"/>
</dbReference>
<reference evidence="9 10" key="1">
    <citation type="submission" date="2019-10" db="EMBL/GenBank/DDBJ databases">
        <title>Taxonomy of Antarctic Massilia spp.: description of Massilia rubra sp. nov., Massilia aquatica sp. nov., Massilia mucilaginosa sp. nov., Massilia frigida sp. nov. isolated from streams, lakes and regoliths.</title>
        <authorList>
            <person name="Holochova P."/>
            <person name="Sedlacek I."/>
            <person name="Kralova S."/>
            <person name="Maslanova I."/>
            <person name="Busse H.-J."/>
            <person name="Stankova E."/>
            <person name="Vrbovska V."/>
            <person name="Kovarovic V."/>
            <person name="Bartak M."/>
            <person name="Svec P."/>
            <person name="Pantucek R."/>
        </authorList>
    </citation>
    <scope>NUCLEOTIDE SEQUENCE [LARGE SCALE GENOMIC DNA]</scope>
    <source>
        <strain evidence="9 10">CCM 8695</strain>
    </source>
</reference>
<keyword evidence="10" id="KW-1185">Reference proteome</keyword>
<keyword evidence="7" id="KW-1133">Transmembrane helix</keyword>
<sequence>MKHCRNNVTNNHLVSRKYFIYLIVNLPMHIVNLFCVKTLNLCNIKPSRPAPLHSAKGGANVPEEQIHAILLLQYLLRPSWRYALFYPQKNAMKKFHRRIIGFGFAIGCVATSPALAERVQLSGESSGADVLFSTQDDIALYLVDFINKAQRRVWVSANEFTLPEVAQAIIQAKVRGLDVRVLLDASQTGPDKNNAAARFRAGGITPLVHSRNRGMHQNFVICDDDRVAFGSAGFTAAAMQKARPGTPSKKTADNFNLFVGVPALAKQYVAEFERLSLESAR</sequence>
<dbReference type="PANTHER" id="PTHR43856">
    <property type="entry name" value="CARDIOLIPIN HYDROLASE"/>
    <property type="match status" value="1"/>
</dbReference>
<protein>
    <recommendedName>
        <fullName evidence="3">phospholipase D</fullName>
        <ecNumber evidence="3">3.1.4.4</ecNumber>
    </recommendedName>
</protein>
<feature type="transmembrane region" description="Helical" evidence="7">
    <location>
        <begin position="99"/>
        <end position="116"/>
    </location>
</feature>
<comment type="caution">
    <text evidence="9">The sequence shown here is derived from an EMBL/GenBank/DDBJ whole genome shotgun (WGS) entry which is preliminary data.</text>
</comment>
<evidence type="ECO:0000256" key="2">
    <source>
        <dbReference type="ARBA" id="ARBA00008664"/>
    </source>
</evidence>
<evidence type="ECO:0000256" key="4">
    <source>
        <dbReference type="ARBA" id="ARBA00022801"/>
    </source>
</evidence>
<evidence type="ECO:0000259" key="8">
    <source>
        <dbReference type="Pfam" id="PF13091"/>
    </source>
</evidence>
<dbReference type="SUPFAM" id="SSF56024">
    <property type="entry name" value="Phospholipase D/nuclease"/>
    <property type="match status" value="1"/>
</dbReference>
<accession>A0ABX0NI65</accession>
<keyword evidence="6" id="KW-0443">Lipid metabolism</keyword>
<keyword evidence="5" id="KW-0442">Lipid degradation</keyword>
<keyword evidence="7" id="KW-0812">Transmembrane</keyword>
<comment type="catalytic activity">
    <reaction evidence="1">
        <text>a 1,2-diacyl-sn-glycero-3-phosphocholine + H2O = a 1,2-diacyl-sn-glycero-3-phosphate + choline + H(+)</text>
        <dbReference type="Rhea" id="RHEA:14445"/>
        <dbReference type="ChEBI" id="CHEBI:15354"/>
        <dbReference type="ChEBI" id="CHEBI:15377"/>
        <dbReference type="ChEBI" id="CHEBI:15378"/>
        <dbReference type="ChEBI" id="CHEBI:57643"/>
        <dbReference type="ChEBI" id="CHEBI:58608"/>
        <dbReference type="EC" id="3.1.4.4"/>
    </reaction>
</comment>
<comment type="similarity">
    <text evidence="2">Belongs to the phospholipase D family.</text>
</comment>
<evidence type="ECO:0000256" key="6">
    <source>
        <dbReference type="ARBA" id="ARBA00023098"/>
    </source>
</evidence>
<gene>
    <name evidence="9" type="ORF">F2P44_24345</name>
</gene>